<dbReference type="InterPro" id="IPR051327">
    <property type="entry name" value="MATE_MepA_subfamily"/>
</dbReference>
<keyword evidence="7 10" id="KW-1133">Transmembrane helix</keyword>
<gene>
    <name evidence="11" type="ORF">BGX16_0152</name>
</gene>
<reference evidence="11 12" key="1">
    <citation type="submission" date="2017-11" db="EMBL/GenBank/DDBJ databases">
        <title>Animal gut microbial communities from fecal samples from Wisconsin, USA.</title>
        <authorList>
            <person name="Neumann A."/>
        </authorList>
    </citation>
    <scope>NUCLEOTIDE SEQUENCE [LARGE SCALE GENOMIC DNA]</scope>
    <source>
        <strain evidence="11 12">UWS3</strain>
    </source>
</reference>
<feature type="transmembrane region" description="Helical" evidence="10">
    <location>
        <begin position="435"/>
        <end position="453"/>
    </location>
</feature>
<evidence type="ECO:0000256" key="7">
    <source>
        <dbReference type="ARBA" id="ARBA00022989"/>
    </source>
</evidence>
<name>A0A2M9A3H5_9BACT</name>
<keyword evidence="5" id="KW-1003">Cell membrane</keyword>
<keyword evidence="8 10" id="KW-0472">Membrane</keyword>
<evidence type="ECO:0000256" key="9">
    <source>
        <dbReference type="ARBA" id="ARBA00023251"/>
    </source>
</evidence>
<dbReference type="InterPro" id="IPR002528">
    <property type="entry name" value="MATE_fam"/>
</dbReference>
<dbReference type="RefSeq" id="WP_100424347.1">
    <property type="nucleotide sequence ID" value="NZ_PGEX01000001.1"/>
</dbReference>
<dbReference type="GO" id="GO:0005886">
    <property type="term" value="C:plasma membrane"/>
    <property type="evidence" value="ECO:0007669"/>
    <property type="project" value="UniProtKB-SubCell"/>
</dbReference>
<dbReference type="NCBIfam" id="TIGR00797">
    <property type="entry name" value="matE"/>
    <property type="match status" value="1"/>
</dbReference>
<organism evidence="11 12">
    <name type="scientific">Hallerella succinigenes</name>
    <dbReference type="NCBI Taxonomy" id="1896222"/>
    <lineage>
        <taxon>Bacteria</taxon>
        <taxon>Pseudomonadati</taxon>
        <taxon>Fibrobacterota</taxon>
        <taxon>Fibrobacteria</taxon>
        <taxon>Fibrobacterales</taxon>
        <taxon>Fibrobacteraceae</taxon>
        <taxon>Hallerella</taxon>
    </lineage>
</organism>
<evidence type="ECO:0000313" key="12">
    <source>
        <dbReference type="Proteomes" id="UP000231134"/>
    </source>
</evidence>
<feature type="transmembrane region" description="Helical" evidence="10">
    <location>
        <begin position="331"/>
        <end position="351"/>
    </location>
</feature>
<evidence type="ECO:0000256" key="3">
    <source>
        <dbReference type="ARBA" id="ARBA00022106"/>
    </source>
</evidence>
<evidence type="ECO:0000256" key="10">
    <source>
        <dbReference type="SAM" id="Phobius"/>
    </source>
</evidence>
<evidence type="ECO:0000256" key="2">
    <source>
        <dbReference type="ARBA" id="ARBA00008417"/>
    </source>
</evidence>
<feature type="transmembrane region" description="Helical" evidence="10">
    <location>
        <begin position="379"/>
        <end position="399"/>
    </location>
</feature>
<dbReference type="EMBL" id="PGEX01000001">
    <property type="protein sequence ID" value="PJJ40239.1"/>
    <property type="molecule type" value="Genomic_DNA"/>
</dbReference>
<dbReference type="Pfam" id="PF01554">
    <property type="entry name" value="MatE"/>
    <property type="match status" value="2"/>
</dbReference>
<dbReference type="GO" id="GO:0046677">
    <property type="term" value="P:response to antibiotic"/>
    <property type="evidence" value="ECO:0007669"/>
    <property type="project" value="UniProtKB-KW"/>
</dbReference>
<feature type="transmembrane region" description="Helical" evidence="10">
    <location>
        <begin position="52"/>
        <end position="85"/>
    </location>
</feature>
<dbReference type="PANTHER" id="PTHR43823">
    <property type="entry name" value="SPORULATION PROTEIN YKVU"/>
    <property type="match status" value="1"/>
</dbReference>
<evidence type="ECO:0000313" key="11">
    <source>
        <dbReference type="EMBL" id="PJJ40239.1"/>
    </source>
</evidence>
<protein>
    <recommendedName>
        <fullName evidence="3">Multidrug export protein MepA</fullName>
    </recommendedName>
</protein>
<keyword evidence="12" id="KW-1185">Reference proteome</keyword>
<dbReference type="PANTHER" id="PTHR43823:SF3">
    <property type="entry name" value="MULTIDRUG EXPORT PROTEIN MEPA"/>
    <property type="match status" value="1"/>
</dbReference>
<evidence type="ECO:0000256" key="5">
    <source>
        <dbReference type="ARBA" id="ARBA00022475"/>
    </source>
</evidence>
<feature type="transmembrane region" description="Helical" evidence="10">
    <location>
        <begin position="411"/>
        <end position="429"/>
    </location>
</feature>
<accession>A0A2M9A3H5</accession>
<feature type="transmembrane region" description="Helical" evidence="10">
    <location>
        <begin position="287"/>
        <end position="310"/>
    </location>
</feature>
<dbReference type="GO" id="GO:0015297">
    <property type="term" value="F:antiporter activity"/>
    <property type="evidence" value="ECO:0007669"/>
    <property type="project" value="InterPro"/>
</dbReference>
<keyword evidence="9" id="KW-0046">Antibiotic resistance</keyword>
<dbReference type="GO" id="GO:0042910">
    <property type="term" value="F:xenobiotic transmembrane transporter activity"/>
    <property type="evidence" value="ECO:0007669"/>
    <property type="project" value="InterPro"/>
</dbReference>
<feature type="transmembrane region" description="Helical" evidence="10">
    <location>
        <begin position="137"/>
        <end position="155"/>
    </location>
</feature>
<feature type="transmembrane region" description="Helical" evidence="10">
    <location>
        <begin position="20"/>
        <end position="40"/>
    </location>
</feature>
<evidence type="ECO:0000256" key="1">
    <source>
        <dbReference type="ARBA" id="ARBA00004651"/>
    </source>
</evidence>
<dbReference type="InterPro" id="IPR045070">
    <property type="entry name" value="MATE_MepA-like"/>
</dbReference>
<evidence type="ECO:0000256" key="4">
    <source>
        <dbReference type="ARBA" id="ARBA00022448"/>
    </source>
</evidence>
<comment type="subcellular location">
    <subcellularLocation>
        <location evidence="1">Cell membrane</location>
        <topology evidence="1">Multi-pass membrane protein</topology>
    </subcellularLocation>
</comment>
<feature type="transmembrane region" description="Helical" evidence="10">
    <location>
        <begin position="176"/>
        <end position="195"/>
    </location>
</feature>
<keyword evidence="6 10" id="KW-0812">Transmembrane</keyword>
<dbReference type="AlphaFoldDB" id="A0A2M9A3H5"/>
<dbReference type="Proteomes" id="UP000231134">
    <property type="component" value="Unassembled WGS sequence"/>
</dbReference>
<dbReference type="PIRSF" id="PIRSF006603">
    <property type="entry name" value="DinF"/>
    <property type="match status" value="1"/>
</dbReference>
<dbReference type="OrthoDB" id="9811110at2"/>
<dbReference type="CDD" id="cd13143">
    <property type="entry name" value="MATE_MepA_like"/>
    <property type="match status" value="1"/>
</dbReference>
<sequence length="461" mass="50705">MTDLRSSKLQAFGSASIPKLVLMFSVPAIISMCVNAFYNIVDRYFVGQGVGALGIAGITLCFPIMLFIMAMSMIIGVGGNTLFAIRLGEKKYQQASIILNNSFVLLIIMAVSAFALGEIFMDPLLRVFGASDQTLPVASSYMWIILLGAVFQTIAPGMNHFIRSMGHPKTAMLRDIVGALTNVFLDWLFIIQFHWGIEGAAWATISSQLVSSLLIMHFFIKKSTPIKINRRHLHLHFPYVRKIFILGFPPAIMQICNSLMNAILAWSLSTYGNKSLQPTVSMTGGDIAISAFGIINSVVSIAVLPLMGFVQGTQPILGYNYGAKLFDRVRGTLKFAYIYSVAFMIIAWAAIQWKAEVFVAPFAPGDLNMQTVTAWGMRVFTKALPFVPLGMVAGNFFQGTGKAGLSMFQNACRQVIMLIPFLIVMPLFFDLQGVFMAQPMADVGAAITGLLLLRWHLKKME</sequence>
<feature type="transmembrane region" description="Helical" evidence="10">
    <location>
        <begin position="97"/>
        <end position="117"/>
    </location>
</feature>
<comment type="caution">
    <text evidence="11">The sequence shown here is derived from an EMBL/GenBank/DDBJ whole genome shotgun (WGS) entry which is preliminary data.</text>
</comment>
<dbReference type="InterPro" id="IPR048279">
    <property type="entry name" value="MdtK-like"/>
</dbReference>
<evidence type="ECO:0000256" key="6">
    <source>
        <dbReference type="ARBA" id="ARBA00022692"/>
    </source>
</evidence>
<feature type="transmembrane region" description="Helical" evidence="10">
    <location>
        <begin position="243"/>
        <end position="267"/>
    </location>
</feature>
<evidence type="ECO:0000256" key="8">
    <source>
        <dbReference type="ARBA" id="ARBA00023136"/>
    </source>
</evidence>
<feature type="transmembrane region" description="Helical" evidence="10">
    <location>
        <begin position="201"/>
        <end position="220"/>
    </location>
</feature>
<comment type="similarity">
    <text evidence="2">Belongs to the multi antimicrobial extrusion (MATE) (TC 2.A.66.1) family. MepA subfamily.</text>
</comment>
<proteinExistence type="inferred from homology"/>
<keyword evidence="4" id="KW-0813">Transport</keyword>